<dbReference type="PANTHER" id="PTHR10802">
    <property type="entry name" value="MITOCHONDRIAL IMPORT RECEPTOR SUBUNIT TOM40"/>
    <property type="match status" value="1"/>
</dbReference>
<dbReference type="Gene3D" id="2.40.160.10">
    <property type="entry name" value="Porin"/>
    <property type="match status" value="1"/>
</dbReference>
<dbReference type="InterPro" id="IPR037930">
    <property type="entry name" value="Tom40"/>
</dbReference>
<keyword evidence="6" id="KW-1000">Mitochondrion outer membrane</keyword>
<dbReference type="HOGENOM" id="CLU_1733823_0_0_1"/>
<keyword evidence="4" id="KW-1134">Transmembrane beta strand</keyword>
<evidence type="ECO:0000313" key="10">
    <source>
        <dbReference type="EnsemblMetazoa" id="tetur12g04590.1"/>
    </source>
</evidence>
<comment type="similarity">
    <text evidence="2">Belongs to the Tom40 family.</text>
</comment>
<dbReference type="GO" id="GO:0005741">
    <property type="term" value="C:mitochondrial outer membrane"/>
    <property type="evidence" value="ECO:0007669"/>
    <property type="project" value="UniProtKB-SubCell"/>
</dbReference>
<keyword evidence="8" id="KW-0496">Mitochondrion</keyword>
<dbReference type="STRING" id="32264.T1KJC7"/>
<dbReference type="AlphaFoldDB" id="T1KJC7"/>
<dbReference type="GO" id="GO:0008320">
    <property type="term" value="F:protein transmembrane transporter activity"/>
    <property type="evidence" value="ECO:0007669"/>
    <property type="project" value="InterPro"/>
</dbReference>
<dbReference type="InterPro" id="IPR023614">
    <property type="entry name" value="Porin_dom_sf"/>
</dbReference>
<reference evidence="10" key="2">
    <citation type="submission" date="2015-06" db="UniProtKB">
        <authorList>
            <consortium name="EnsemblMetazoa"/>
        </authorList>
    </citation>
    <scope>IDENTIFICATION</scope>
</reference>
<evidence type="ECO:0000256" key="1">
    <source>
        <dbReference type="ARBA" id="ARBA00004374"/>
    </source>
</evidence>
<keyword evidence="7" id="KW-0653">Protein transport</keyword>
<sequence length="151" mass="16523">MSIFHYLQPVTPTVDLGAELAVQFGPQIPDGIISALSVAARYTSPNNFILSGTFSPHQLHACYYQKASDQLQYGVEVDTNIKMRESYAKFGYQVDLPKLDATFKGSISSDFGITGVYEKKLAPLPLVLTLSGHIVHGRNPLYRFGIGLTLG</sequence>
<evidence type="ECO:0000256" key="3">
    <source>
        <dbReference type="ARBA" id="ARBA00022448"/>
    </source>
</evidence>
<organism evidence="10 11">
    <name type="scientific">Tetranychus urticae</name>
    <name type="common">Two-spotted spider mite</name>
    <dbReference type="NCBI Taxonomy" id="32264"/>
    <lineage>
        <taxon>Eukaryota</taxon>
        <taxon>Metazoa</taxon>
        <taxon>Ecdysozoa</taxon>
        <taxon>Arthropoda</taxon>
        <taxon>Chelicerata</taxon>
        <taxon>Arachnida</taxon>
        <taxon>Acari</taxon>
        <taxon>Acariformes</taxon>
        <taxon>Trombidiformes</taxon>
        <taxon>Prostigmata</taxon>
        <taxon>Eleutherengona</taxon>
        <taxon>Raphignathae</taxon>
        <taxon>Tetranychoidea</taxon>
        <taxon>Tetranychidae</taxon>
        <taxon>Tetranychus</taxon>
    </lineage>
</organism>
<keyword evidence="11" id="KW-1185">Reference proteome</keyword>
<dbReference type="EMBL" id="CAEY01000130">
    <property type="status" value="NOT_ANNOTATED_CDS"/>
    <property type="molecule type" value="Genomic_DNA"/>
</dbReference>
<dbReference type="eggNOG" id="KOG3296">
    <property type="taxonomic scope" value="Eukaryota"/>
</dbReference>
<reference evidence="11" key="1">
    <citation type="submission" date="2011-08" db="EMBL/GenBank/DDBJ databases">
        <authorList>
            <person name="Rombauts S."/>
        </authorList>
    </citation>
    <scope>NUCLEOTIDE SEQUENCE</scope>
    <source>
        <strain evidence="11">London</strain>
    </source>
</reference>
<dbReference type="EnsemblMetazoa" id="tetur12g04590.1">
    <property type="protein sequence ID" value="tetur12g04590.1"/>
    <property type="gene ID" value="tetur12g04590"/>
</dbReference>
<dbReference type="Pfam" id="PF01459">
    <property type="entry name" value="Porin_3"/>
    <property type="match status" value="1"/>
</dbReference>
<evidence type="ECO:0000313" key="11">
    <source>
        <dbReference type="Proteomes" id="UP000015104"/>
    </source>
</evidence>
<protein>
    <submittedName>
        <fullName evidence="10">Uncharacterized protein</fullName>
    </submittedName>
</protein>
<evidence type="ECO:0000256" key="5">
    <source>
        <dbReference type="ARBA" id="ARBA00022692"/>
    </source>
</evidence>
<keyword evidence="9" id="KW-0472">Membrane</keyword>
<accession>T1KJC7</accession>
<dbReference type="OrthoDB" id="19656at2759"/>
<evidence type="ECO:0000256" key="7">
    <source>
        <dbReference type="ARBA" id="ARBA00022927"/>
    </source>
</evidence>
<evidence type="ECO:0000256" key="6">
    <source>
        <dbReference type="ARBA" id="ARBA00022787"/>
    </source>
</evidence>
<dbReference type="InterPro" id="IPR027246">
    <property type="entry name" value="Porin_Euk/Tom40"/>
</dbReference>
<evidence type="ECO:0000256" key="9">
    <source>
        <dbReference type="ARBA" id="ARBA00023136"/>
    </source>
</evidence>
<comment type="subcellular location">
    <subcellularLocation>
        <location evidence="1">Mitochondrion outer membrane</location>
        <topology evidence="1">Multi-pass membrane protein</topology>
    </subcellularLocation>
</comment>
<evidence type="ECO:0000256" key="4">
    <source>
        <dbReference type="ARBA" id="ARBA00022452"/>
    </source>
</evidence>
<dbReference type="Proteomes" id="UP000015104">
    <property type="component" value="Unassembled WGS sequence"/>
</dbReference>
<dbReference type="GeneID" id="112539099"/>
<dbReference type="GO" id="GO:0030150">
    <property type="term" value="P:protein import into mitochondrial matrix"/>
    <property type="evidence" value="ECO:0007669"/>
    <property type="project" value="InterPro"/>
</dbReference>
<proteinExistence type="inferred from homology"/>
<name>T1KJC7_TETUR</name>
<evidence type="ECO:0000256" key="8">
    <source>
        <dbReference type="ARBA" id="ARBA00023128"/>
    </source>
</evidence>
<keyword evidence="3" id="KW-0813">Transport</keyword>
<keyword evidence="5" id="KW-0812">Transmembrane</keyword>
<dbReference type="RefSeq" id="XP_025017082.1">
    <property type="nucleotide sequence ID" value="XM_025161314.1"/>
</dbReference>
<dbReference type="KEGG" id="tut:112539099"/>
<dbReference type="OMA" id="TEXILVA"/>
<evidence type="ECO:0000256" key="2">
    <source>
        <dbReference type="ARBA" id="ARBA00010510"/>
    </source>
</evidence>